<proteinExistence type="predicted"/>
<accession>A0A1X7UVX5</accession>
<dbReference type="InParanoid" id="A0A1X7UVX5"/>
<evidence type="ECO:0000313" key="1">
    <source>
        <dbReference type="EnsemblMetazoa" id="Aqu2.1.31826_001"/>
    </source>
</evidence>
<dbReference type="AlphaFoldDB" id="A0A1X7UVX5"/>
<dbReference type="EnsemblMetazoa" id="Aqu2.1.31826_001">
    <property type="protein sequence ID" value="Aqu2.1.31826_001"/>
    <property type="gene ID" value="Aqu2.1.31826"/>
</dbReference>
<sequence length="64" mass="7633">MNWLIQNYSFIFLLYRSRHSITSLTYNFSCSFSNDRVHLIIIISSICRHFNKLHVMYLSILSAC</sequence>
<protein>
    <submittedName>
        <fullName evidence="1">Uncharacterized protein</fullName>
    </submittedName>
</protein>
<name>A0A1X7UVX5_AMPQE</name>
<organism evidence="1">
    <name type="scientific">Amphimedon queenslandica</name>
    <name type="common">Sponge</name>
    <dbReference type="NCBI Taxonomy" id="400682"/>
    <lineage>
        <taxon>Eukaryota</taxon>
        <taxon>Metazoa</taxon>
        <taxon>Porifera</taxon>
        <taxon>Demospongiae</taxon>
        <taxon>Heteroscleromorpha</taxon>
        <taxon>Haplosclerida</taxon>
        <taxon>Niphatidae</taxon>
        <taxon>Amphimedon</taxon>
    </lineage>
</organism>
<reference evidence="1" key="1">
    <citation type="submission" date="2017-05" db="UniProtKB">
        <authorList>
            <consortium name="EnsemblMetazoa"/>
        </authorList>
    </citation>
    <scope>IDENTIFICATION</scope>
</reference>